<dbReference type="Gene3D" id="3.20.20.450">
    <property type="entry name" value="EAL domain"/>
    <property type="match status" value="1"/>
</dbReference>
<dbReference type="SUPFAM" id="SSF141868">
    <property type="entry name" value="EAL domain-like"/>
    <property type="match status" value="1"/>
</dbReference>
<proteinExistence type="predicted"/>
<dbReference type="Pfam" id="PF00563">
    <property type="entry name" value="EAL"/>
    <property type="match status" value="1"/>
</dbReference>
<accession>A0ABW7IZE5</accession>
<protein>
    <submittedName>
        <fullName evidence="2">EAL domain-containing protein</fullName>
    </submittedName>
</protein>
<dbReference type="InterPro" id="IPR035919">
    <property type="entry name" value="EAL_sf"/>
</dbReference>
<reference evidence="2 3" key="1">
    <citation type="submission" date="2024-10" db="EMBL/GenBank/DDBJ databases">
        <authorList>
            <person name="Yibar A."/>
            <person name="Saticioglu I.B."/>
            <person name="Duman M."/>
            <person name="Ajmi N."/>
            <person name="Gurler F."/>
            <person name="Ay H."/>
            <person name="Onuk E."/>
            <person name="Guler S."/>
            <person name="Romalde J.L."/>
        </authorList>
    </citation>
    <scope>NUCLEOTIDE SEQUENCE [LARGE SCALE GENOMIC DNA]</scope>
    <source>
        <strain evidence="2 3">14-MA-B</strain>
    </source>
</reference>
<evidence type="ECO:0000313" key="3">
    <source>
        <dbReference type="Proteomes" id="UP001607151"/>
    </source>
</evidence>
<dbReference type="PROSITE" id="PS50883">
    <property type="entry name" value="EAL"/>
    <property type="match status" value="1"/>
</dbReference>
<dbReference type="PANTHER" id="PTHR33121:SF78">
    <property type="entry name" value="CYCLIC DI-GMP PHOSPHODIESTERASE PDEH"/>
    <property type="match status" value="1"/>
</dbReference>
<dbReference type="Proteomes" id="UP001607151">
    <property type="component" value="Unassembled WGS sequence"/>
</dbReference>
<dbReference type="CDD" id="cd01948">
    <property type="entry name" value="EAL"/>
    <property type="match status" value="1"/>
</dbReference>
<dbReference type="RefSeq" id="WP_394608587.1">
    <property type="nucleotide sequence ID" value="NZ_JBIHSJ010000004.1"/>
</dbReference>
<evidence type="ECO:0000259" key="1">
    <source>
        <dbReference type="PROSITE" id="PS50883"/>
    </source>
</evidence>
<comment type="caution">
    <text evidence="2">The sequence shown here is derived from an EMBL/GenBank/DDBJ whole genome shotgun (WGS) entry which is preliminary data.</text>
</comment>
<evidence type="ECO:0000313" key="2">
    <source>
        <dbReference type="EMBL" id="MFH0267031.1"/>
    </source>
</evidence>
<sequence>MNKRHYNFRLEIIKSSHGHCDYEVLSRPEGIKYDQIDEYFRELSPFEALNLIKQTFDYLSAFEGIKVSININRSMIVNELLHLYLKSRVESIGKRISIVFEINECCYDLIGSEVFIRFRNTFNEMSVDFWLDDFGTGGANFSLLKLGIFDTIKIDKNLFWMLYEYGGTLLLEFITFIRRLNFNVIIEGVETAEQLDFAYESGCFAQGFYFKNEKVRNEILY</sequence>
<feature type="domain" description="EAL" evidence="1">
    <location>
        <begin position="1"/>
        <end position="221"/>
    </location>
</feature>
<gene>
    <name evidence="2" type="ORF">ACGRQ9_16430</name>
</gene>
<organism evidence="2 3">
    <name type="scientific">Vibrio rumoiensis</name>
    <dbReference type="NCBI Taxonomy" id="76258"/>
    <lineage>
        <taxon>Bacteria</taxon>
        <taxon>Pseudomonadati</taxon>
        <taxon>Pseudomonadota</taxon>
        <taxon>Gammaproteobacteria</taxon>
        <taxon>Vibrionales</taxon>
        <taxon>Vibrionaceae</taxon>
        <taxon>Vibrio</taxon>
    </lineage>
</organism>
<dbReference type="EMBL" id="JBIHSN010000003">
    <property type="protein sequence ID" value="MFH0267031.1"/>
    <property type="molecule type" value="Genomic_DNA"/>
</dbReference>
<name>A0ABW7IZE5_9VIBR</name>
<dbReference type="SMART" id="SM00052">
    <property type="entry name" value="EAL"/>
    <property type="match status" value="1"/>
</dbReference>
<dbReference type="InterPro" id="IPR001633">
    <property type="entry name" value="EAL_dom"/>
</dbReference>
<dbReference type="PANTHER" id="PTHR33121">
    <property type="entry name" value="CYCLIC DI-GMP PHOSPHODIESTERASE PDEF"/>
    <property type="match status" value="1"/>
</dbReference>
<dbReference type="InterPro" id="IPR050706">
    <property type="entry name" value="Cyclic-di-GMP_PDE-like"/>
</dbReference>
<keyword evidence="3" id="KW-1185">Reference proteome</keyword>